<comment type="caution">
    <text evidence="1">The sequence shown here is derived from an EMBL/GenBank/DDBJ whole genome shotgun (WGS) entry which is preliminary data.</text>
</comment>
<evidence type="ECO:0000313" key="2">
    <source>
        <dbReference type="Proteomes" id="UP000798662"/>
    </source>
</evidence>
<dbReference type="Proteomes" id="UP000798662">
    <property type="component" value="Chromosome 2"/>
</dbReference>
<proteinExistence type="predicted"/>
<organism evidence="1 2">
    <name type="scientific">Pyropia yezoensis</name>
    <name type="common">Susabi-nori</name>
    <name type="synonym">Porphyra yezoensis</name>
    <dbReference type="NCBI Taxonomy" id="2788"/>
    <lineage>
        <taxon>Eukaryota</taxon>
        <taxon>Rhodophyta</taxon>
        <taxon>Bangiophyceae</taxon>
        <taxon>Bangiales</taxon>
        <taxon>Bangiaceae</taxon>
        <taxon>Pyropia</taxon>
    </lineage>
</organism>
<sequence>MDQRTCKQQTGAHPPPQRSSAFSSTRPPSRALPSLVPAQKTGSSMAAVSAPADAPAATEDAAWPTLPSAPDATAAGAASAGGGGGGDGGDGGDAPAGGDAAVGSGCTDAAPVAEAPSYPLTVEYCPMCGLPPEYCRFNSNSVFAKCKPWLKEAHPTLVPELFEEGELETKLAAMAVDAEAATASANAAADAAVASSLTGPKLVKRAGGRSTRVNPEIVIHTDQRKGRKQVTIVMGLDLFDIKLADAARACKKAFASGATVAKSADNRDTVEIQGTRAHEFADLVRAKYKVPAELIFIVEAKTKKRAFP</sequence>
<dbReference type="EMBL" id="CM020619">
    <property type="protein sequence ID" value="KAK1864305.1"/>
    <property type="molecule type" value="Genomic_DNA"/>
</dbReference>
<gene>
    <name evidence="1" type="ORF">I4F81_006853</name>
</gene>
<protein>
    <submittedName>
        <fullName evidence="1">Uncharacterized protein</fullName>
    </submittedName>
</protein>
<keyword evidence="2" id="KW-1185">Reference proteome</keyword>
<reference evidence="1" key="1">
    <citation type="submission" date="2019-11" db="EMBL/GenBank/DDBJ databases">
        <title>Nori genome reveals adaptations in red seaweeds to the harsh intertidal environment.</title>
        <authorList>
            <person name="Wang D."/>
            <person name="Mao Y."/>
        </authorList>
    </citation>
    <scope>NUCLEOTIDE SEQUENCE</scope>
    <source>
        <tissue evidence="1">Gametophyte</tissue>
    </source>
</reference>
<name>A0ACC3C2U7_PYRYE</name>
<evidence type="ECO:0000313" key="1">
    <source>
        <dbReference type="EMBL" id="KAK1864305.1"/>
    </source>
</evidence>
<accession>A0ACC3C2U7</accession>